<dbReference type="VEuPathDB" id="FungiDB:MPH_09117"/>
<accession>K2RLG5</accession>
<protein>
    <submittedName>
        <fullName evidence="2">Uncharacterized protein</fullName>
    </submittedName>
</protein>
<reference evidence="2 3" key="1">
    <citation type="journal article" date="2012" name="BMC Genomics">
        <title>Tools to kill: Genome of one of the most destructive plant pathogenic fungi Macrophomina phaseolina.</title>
        <authorList>
            <person name="Islam M.S."/>
            <person name="Haque M.S."/>
            <person name="Islam M.M."/>
            <person name="Emdad E.M."/>
            <person name="Halim A."/>
            <person name="Hossen Q.M.M."/>
            <person name="Hossain M.Z."/>
            <person name="Ahmed B."/>
            <person name="Rahim S."/>
            <person name="Rahman M.S."/>
            <person name="Alam M.M."/>
            <person name="Hou S."/>
            <person name="Wan X."/>
            <person name="Saito J.A."/>
            <person name="Alam M."/>
        </authorList>
    </citation>
    <scope>NUCLEOTIDE SEQUENCE [LARGE SCALE GENOMIC DNA]</scope>
    <source>
        <strain evidence="2 3">MS6</strain>
    </source>
</reference>
<evidence type="ECO:0000313" key="2">
    <source>
        <dbReference type="EMBL" id="EKG13652.1"/>
    </source>
</evidence>
<gene>
    <name evidence="2" type="ORF">MPH_09117</name>
</gene>
<dbReference type="HOGENOM" id="CLU_1332144_0_0_1"/>
<dbReference type="AlphaFoldDB" id="K2RLG5"/>
<name>K2RLG5_MACPH</name>
<dbReference type="Proteomes" id="UP000007129">
    <property type="component" value="Unassembled WGS sequence"/>
</dbReference>
<dbReference type="EMBL" id="AHHD01000387">
    <property type="protein sequence ID" value="EKG13652.1"/>
    <property type="molecule type" value="Genomic_DNA"/>
</dbReference>
<evidence type="ECO:0000256" key="1">
    <source>
        <dbReference type="SAM" id="MobiDB-lite"/>
    </source>
</evidence>
<dbReference type="InParanoid" id="K2RLG5"/>
<evidence type="ECO:0000313" key="3">
    <source>
        <dbReference type="Proteomes" id="UP000007129"/>
    </source>
</evidence>
<sequence length="206" mass="23007">MRTVSSTLHRNRFGLEQETDLEIRSKSIIVQILGLHTLPRPPHFQLVQMKRLWSTTLQDAFLGVVAPHCAHDAAAQPRLGLNDQPPHPRAPHFNSGHARMLPRPSLPPLRCLFEVCNRRLSGGVGRAAAPRKPSSANIPPDFGVPTALSPTPFEMSKMISLRGYYCERRKQIHSVLRVLGCRCPHESTWRLLLLTGVPFTIQIGLA</sequence>
<feature type="region of interest" description="Disordered" evidence="1">
    <location>
        <begin position="77"/>
        <end position="97"/>
    </location>
</feature>
<comment type="caution">
    <text evidence="2">The sequence shown here is derived from an EMBL/GenBank/DDBJ whole genome shotgun (WGS) entry which is preliminary data.</text>
</comment>
<proteinExistence type="predicted"/>
<organism evidence="2 3">
    <name type="scientific">Macrophomina phaseolina (strain MS6)</name>
    <name type="common">Charcoal rot fungus</name>
    <dbReference type="NCBI Taxonomy" id="1126212"/>
    <lineage>
        <taxon>Eukaryota</taxon>
        <taxon>Fungi</taxon>
        <taxon>Dikarya</taxon>
        <taxon>Ascomycota</taxon>
        <taxon>Pezizomycotina</taxon>
        <taxon>Dothideomycetes</taxon>
        <taxon>Dothideomycetes incertae sedis</taxon>
        <taxon>Botryosphaeriales</taxon>
        <taxon>Botryosphaeriaceae</taxon>
        <taxon>Macrophomina</taxon>
    </lineage>
</organism>